<name>A0A918W1V2_9FLAO</name>
<proteinExistence type="predicted"/>
<dbReference type="EMBL" id="BMXB01000015">
    <property type="protein sequence ID" value="GHA46143.1"/>
    <property type="molecule type" value="Genomic_DNA"/>
</dbReference>
<accession>A0A918W1V2</accession>
<evidence type="ECO:0000256" key="1">
    <source>
        <dbReference type="SAM" id="MobiDB-lite"/>
    </source>
</evidence>
<protein>
    <submittedName>
        <fullName evidence="2">Uncharacterized protein</fullName>
    </submittedName>
</protein>
<evidence type="ECO:0000313" key="3">
    <source>
        <dbReference type="Proteomes" id="UP000610456"/>
    </source>
</evidence>
<reference evidence="2" key="1">
    <citation type="journal article" date="2014" name="Int. J. Syst. Evol. Microbiol.">
        <title>Complete genome sequence of Corynebacterium casei LMG S-19264T (=DSM 44701T), isolated from a smear-ripened cheese.</title>
        <authorList>
            <consortium name="US DOE Joint Genome Institute (JGI-PGF)"/>
            <person name="Walter F."/>
            <person name="Albersmeier A."/>
            <person name="Kalinowski J."/>
            <person name="Ruckert C."/>
        </authorList>
    </citation>
    <scope>NUCLEOTIDE SEQUENCE</scope>
    <source>
        <strain evidence="2">KCTC 12719</strain>
    </source>
</reference>
<dbReference type="Proteomes" id="UP000610456">
    <property type="component" value="Unassembled WGS sequence"/>
</dbReference>
<dbReference type="AlphaFoldDB" id="A0A918W1V2"/>
<gene>
    <name evidence="2" type="ORF">GCM10007103_29030</name>
</gene>
<keyword evidence="3" id="KW-1185">Reference proteome</keyword>
<feature type="region of interest" description="Disordered" evidence="1">
    <location>
        <begin position="35"/>
        <end position="70"/>
    </location>
</feature>
<sequence length="93" mass="10198">MVYLIGAAAGDSSKHLWKPVQVAMECTLFYNSTIPLRKKGGPSVTGQGDSVNNRREKGADSGLSTGKSRSLQIKKSTPLHVKEWISLFTSWFN</sequence>
<evidence type="ECO:0000313" key="2">
    <source>
        <dbReference type="EMBL" id="GHA46143.1"/>
    </source>
</evidence>
<comment type="caution">
    <text evidence="2">The sequence shown here is derived from an EMBL/GenBank/DDBJ whole genome shotgun (WGS) entry which is preliminary data.</text>
</comment>
<organism evidence="2 3">
    <name type="scientific">Salinimicrobium marinum</name>
    <dbReference type="NCBI Taxonomy" id="680283"/>
    <lineage>
        <taxon>Bacteria</taxon>
        <taxon>Pseudomonadati</taxon>
        <taxon>Bacteroidota</taxon>
        <taxon>Flavobacteriia</taxon>
        <taxon>Flavobacteriales</taxon>
        <taxon>Flavobacteriaceae</taxon>
        <taxon>Salinimicrobium</taxon>
    </lineage>
</organism>
<dbReference type="RefSeq" id="WP_189605513.1">
    <property type="nucleotide sequence ID" value="NZ_BMXB01000015.1"/>
</dbReference>
<reference evidence="2" key="2">
    <citation type="submission" date="2020-09" db="EMBL/GenBank/DDBJ databases">
        <authorList>
            <person name="Sun Q."/>
            <person name="Kim S."/>
        </authorList>
    </citation>
    <scope>NUCLEOTIDE SEQUENCE</scope>
    <source>
        <strain evidence="2">KCTC 12719</strain>
    </source>
</reference>